<evidence type="ECO:0000256" key="5">
    <source>
        <dbReference type="SAM" id="Phobius"/>
    </source>
</evidence>
<dbReference type="OrthoDB" id="9809670at2"/>
<feature type="domain" description="Histidine kinase" evidence="7">
    <location>
        <begin position="942"/>
        <end position="1185"/>
    </location>
</feature>
<evidence type="ECO:0000313" key="9">
    <source>
        <dbReference type="Proteomes" id="UP000270046"/>
    </source>
</evidence>
<feature type="chain" id="PRO_5019809824" description="histidine kinase" evidence="6">
    <location>
        <begin position="22"/>
        <end position="1185"/>
    </location>
</feature>
<protein>
    <recommendedName>
        <fullName evidence="2">histidine kinase</fullName>
        <ecNumber evidence="2">2.7.13.3</ecNumber>
    </recommendedName>
</protein>
<dbReference type="SUPFAM" id="SSF55874">
    <property type="entry name" value="ATPase domain of HSP90 chaperone/DNA topoisomerase II/histidine kinase"/>
    <property type="match status" value="1"/>
</dbReference>
<dbReference type="Gene3D" id="2.60.40.10">
    <property type="entry name" value="Immunoglobulins"/>
    <property type="match status" value="1"/>
</dbReference>
<gene>
    <name evidence="8" type="ORF">HYN43_022340</name>
</gene>
<feature type="coiled-coil region" evidence="4">
    <location>
        <begin position="871"/>
        <end position="933"/>
    </location>
</feature>
<dbReference type="InterPro" id="IPR011110">
    <property type="entry name" value="Reg_prop"/>
</dbReference>
<dbReference type="InterPro" id="IPR004358">
    <property type="entry name" value="Sig_transdc_His_kin-like_C"/>
</dbReference>
<dbReference type="Gene3D" id="3.30.565.10">
    <property type="entry name" value="Histidine kinase-like ATPase, C-terminal domain"/>
    <property type="match status" value="1"/>
</dbReference>
<dbReference type="SMART" id="SM00387">
    <property type="entry name" value="HATPase_c"/>
    <property type="match status" value="1"/>
</dbReference>
<keyword evidence="5" id="KW-0472">Membrane</keyword>
<keyword evidence="6" id="KW-0732">Signal</keyword>
<dbReference type="InterPro" id="IPR005467">
    <property type="entry name" value="His_kinase_dom"/>
</dbReference>
<evidence type="ECO:0000259" key="7">
    <source>
        <dbReference type="PROSITE" id="PS50109"/>
    </source>
</evidence>
<dbReference type="InterPro" id="IPR011123">
    <property type="entry name" value="Y_Y_Y"/>
</dbReference>
<dbReference type="Pfam" id="PF02518">
    <property type="entry name" value="HATPase_c"/>
    <property type="match status" value="1"/>
</dbReference>
<dbReference type="KEGG" id="muh:HYN43_022340"/>
<dbReference type="EMBL" id="CP032869">
    <property type="protein sequence ID" value="AYL97865.1"/>
    <property type="molecule type" value="Genomic_DNA"/>
</dbReference>
<dbReference type="Gene3D" id="1.10.287.130">
    <property type="match status" value="1"/>
</dbReference>
<dbReference type="PANTHER" id="PTHR43547">
    <property type="entry name" value="TWO-COMPONENT HISTIDINE KINASE"/>
    <property type="match status" value="1"/>
</dbReference>
<reference evidence="8 9" key="1">
    <citation type="submission" date="2018-10" db="EMBL/GenBank/DDBJ databases">
        <title>Genome sequencing of Mucilaginibacter sp. HYN0043.</title>
        <authorList>
            <person name="Kim M."/>
            <person name="Yi H."/>
        </authorList>
    </citation>
    <scope>NUCLEOTIDE SEQUENCE [LARGE SCALE GENOMIC DNA]</scope>
    <source>
        <strain evidence="8 9">HYN0043</strain>
    </source>
</reference>
<sequence length="1185" mass="133601">MKKIILLILCCLVYVNIRAQTARLYFDRFDIKKGLPESNVNTIKEDSEGYMWFSTQNGLVRYDGYRYKIYRLGSQKLNRQVATLVFSIVEDDKKNLWVSTLVNGLFKYNRQTDTFSQYPYPDQYAQFIITSTDRYGNVWGRYNATDGRQSVVKFDIVTGQYEKFDRWHKGIYHLSATYGYATYKTANGDIWIPTNNGLFRYNGKGKSLTPYFNTTDTAKQMGINPVYEAPSEPGILYMNTFHGNNIDLKFSRFDTKTGAIKHFRPGPAKDSLLNAGIFSIYEDANKQLWIGTMQGLSMFNRQNGKFSNYVPVDTLTQTDKNNLMAIRETKDGILWATFPYGLMSFDPKTAVFTRYSVNPDDPGGIGSSLISTKTVDHTGELWLGYGNAGAARHNKQKSAFTICKTGQKVNGYPGRVAGLQLLKDGSAWLSTRLGIFKGSVQANQYQKVFSLENDERYAGGIVMGKDNMLYVASDDGLIVFNTVTQKKITYKSNPVDSTTLNTGFINIIYQDHTGIVWVASNNEKGICSFNPATKKFTRYPYRNTLETITPKNKYYFDDSRAIVFYEDRDSTLWIGSNFGGLSRFDRKNKRFISYFNNDIRNATCVNSICETKDGSFWIGTYLDGIFQFDRRSGKFIRHFNERNGLLFNSVIGISEDNYGRLWVLSERGLSRLDPKTMQIKNFAMANILPGNDVFRGINQFGKLPGGELVVPLNNGISWFNPKSLDDSPFLPVVHIEEITYSNPAASDTAVNKVLAYGHKTLQFAYNQNRVQFSYIALQYDNPEQNIYAYKLDGYDKDWVQAGTNRSVTYNNLAAGTYIFHVKAANSSGVWNNTGDSITIIIATAWYLRWWAWLIYIVAFGSAVYAFISYRSRQLKNENISLEEKVKLRTNELSKANKELSEQQEEIITQRDRLAEAVDNLKTTQQQLIQSEKLASLGELTAGIAHEIQNPLNFVNNFSEVSIELLDEMETELANGDPEEAQAIAADIKLNLEKIHHHGKRADGIVKNMLQHSRAGTGSKEPVNINNLTGEYFKLAYNGLRAKDKTFNAALVTNFDEGLPPVNMIQQDIGRVLLNLFNNAFYAVHQKQKTAGDDYKPEVIVETTIVTPPSGGRGAVISVRDNGMGIPDSIKEKIMQPFFTTKPTGQGTGLGLSLSYDIVVKGHGGKIDIESKEGEYTVFTITLPVG</sequence>
<keyword evidence="9" id="KW-1185">Reference proteome</keyword>
<dbReference type="InterPro" id="IPR013783">
    <property type="entry name" value="Ig-like_fold"/>
</dbReference>
<dbReference type="SUPFAM" id="SSF47384">
    <property type="entry name" value="Homodimeric domain of signal transducing histidine kinase"/>
    <property type="match status" value="1"/>
</dbReference>
<keyword evidence="5" id="KW-0812">Transmembrane</keyword>
<dbReference type="Pfam" id="PF07495">
    <property type="entry name" value="Y_Y_Y"/>
    <property type="match status" value="1"/>
</dbReference>
<keyword evidence="3" id="KW-0597">Phosphoprotein</keyword>
<dbReference type="Proteomes" id="UP000270046">
    <property type="component" value="Chromosome"/>
</dbReference>
<dbReference type="InterPro" id="IPR003661">
    <property type="entry name" value="HisK_dim/P_dom"/>
</dbReference>
<dbReference type="Pfam" id="PF07494">
    <property type="entry name" value="Reg_prop"/>
    <property type="match status" value="3"/>
</dbReference>
<dbReference type="Gene3D" id="2.130.10.10">
    <property type="entry name" value="YVTN repeat-like/Quinoprotein amine dehydrogenase"/>
    <property type="match status" value="4"/>
</dbReference>
<feature type="signal peptide" evidence="6">
    <location>
        <begin position="1"/>
        <end position="21"/>
    </location>
</feature>
<comment type="catalytic activity">
    <reaction evidence="1">
        <text>ATP + protein L-histidine = ADP + protein N-phospho-L-histidine.</text>
        <dbReference type="EC" id="2.7.13.3"/>
    </reaction>
</comment>
<evidence type="ECO:0000256" key="1">
    <source>
        <dbReference type="ARBA" id="ARBA00000085"/>
    </source>
</evidence>
<dbReference type="SUPFAM" id="SSF63829">
    <property type="entry name" value="Calcium-dependent phosphotriesterase"/>
    <property type="match status" value="3"/>
</dbReference>
<dbReference type="GO" id="GO:0000155">
    <property type="term" value="F:phosphorelay sensor kinase activity"/>
    <property type="evidence" value="ECO:0007669"/>
    <property type="project" value="InterPro"/>
</dbReference>
<dbReference type="InterPro" id="IPR036097">
    <property type="entry name" value="HisK_dim/P_sf"/>
</dbReference>
<accession>A0A494W2W7</accession>
<dbReference type="AlphaFoldDB" id="A0A494W2W7"/>
<feature type="transmembrane region" description="Helical" evidence="5">
    <location>
        <begin position="849"/>
        <end position="867"/>
    </location>
</feature>
<name>A0A494W2W7_9SPHI</name>
<dbReference type="PANTHER" id="PTHR43547:SF2">
    <property type="entry name" value="HYBRID SIGNAL TRANSDUCTION HISTIDINE KINASE C"/>
    <property type="match status" value="1"/>
</dbReference>
<organism evidence="8 9">
    <name type="scientific">Mucilaginibacter celer</name>
    <dbReference type="NCBI Taxonomy" id="2305508"/>
    <lineage>
        <taxon>Bacteria</taxon>
        <taxon>Pseudomonadati</taxon>
        <taxon>Bacteroidota</taxon>
        <taxon>Sphingobacteriia</taxon>
        <taxon>Sphingobacteriales</taxon>
        <taxon>Sphingobacteriaceae</taxon>
        <taxon>Mucilaginibacter</taxon>
    </lineage>
</organism>
<dbReference type="InterPro" id="IPR003594">
    <property type="entry name" value="HATPase_dom"/>
</dbReference>
<dbReference type="PRINTS" id="PR00344">
    <property type="entry name" value="BCTRLSENSOR"/>
</dbReference>
<evidence type="ECO:0000256" key="4">
    <source>
        <dbReference type="SAM" id="Coils"/>
    </source>
</evidence>
<keyword evidence="4" id="KW-0175">Coiled coil</keyword>
<evidence type="ECO:0000256" key="3">
    <source>
        <dbReference type="ARBA" id="ARBA00022553"/>
    </source>
</evidence>
<evidence type="ECO:0000256" key="6">
    <source>
        <dbReference type="SAM" id="SignalP"/>
    </source>
</evidence>
<dbReference type="PROSITE" id="PS50109">
    <property type="entry name" value="HIS_KIN"/>
    <property type="match status" value="1"/>
</dbReference>
<dbReference type="InterPro" id="IPR015943">
    <property type="entry name" value="WD40/YVTN_repeat-like_dom_sf"/>
</dbReference>
<dbReference type="CDD" id="cd00082">
    <property type="entry name" value="HisKA"/>
    <property type="match status" value="1"/>
</dbReference>
<dbReference type="Pfam" id="PF00512">
    <property type="entry name" value="HisKA"/>
    <property type="match status" value="1"/>
</dbReference>
<dbReference type="SMART" id="SM00388">
    <property type="entry name" value="HisKA"/>
    <property type="match status" value="1"/>
</dbReference>
<dbReference type="InterPro" id="IPR036890">
    <property type="entry name" value="HATPase_C_sf"/>
</dbReference>
<dbReference type="EC" id="2.7.13.3" evidence="2"/>
<keyword evidence="5" id="KW-1133">Transmembrane helix</keyword>
<proteinExistence type="predicted"/>
<evidence type="ECO:0000313" key="8">
    <source>
        <dbReference type="EMBL" id="AYL97865.1"/>
    </source>
</evidence>
<evidence type="ECO:0000256" key="2">
    <source>
        <dbReference type="ARBA" id="ARBA00012438"/>
    </source>
</evidence>
<dbReference type="RefSeq" id="WP_119406148.1">
    <property type="nucleotide sequence ID" value="NZ_CP032869.1"/>
</dbReference>